<reference evidence="3" key="1">
    <citation type="submission" date="2016-10" db="EMBL/GenBank/DDBJ databases">
        <authorList>
            <person name="Varghese N."/>
            <person name="Submissions S."/>
        </authorList>
    </citation>
    <scope>NUCLEOTIDE SEQUENCE [LARGE SCALE GENOMIC DNA]</scope>
    <source>
        <strain evidence="3">DSM 45722</strain>
    </source>
</reference>
<protein>
    <submittedName>
        <fullName evidence="2">Pimeloyl-ACP methyl ester carboxylesterase</fullName>
    </submittedName>
</protein>
<keyword evidence="3" id="KW-1185">Reference proteome</keyword>
<name>A0A1G4X989_9ACTN</name>
<dbReference type="InterPro" id="IPR000073">
    <property type="entry name" value="AB_hydrolase_1"/>
</dbReference>
<dbReference type="PANTHER" id="PTHR43433">
    <property type="entry name" value="HYDROLASE, ALPHA/BETA FOLD FAMILY PROTEIN"/>
    <property type="match status" value="1"/>
</dbReference>
<dbReference type="Pfam" id="PF00561">
    <property type="entry name" value="Abhydrolase_1"/>
    <property type="match status" value="1"/>
</dbReference>
<dbReference type="PANTHER" id="PTHR43433:SF5">
    <property type="entry name" value="AB HYDROLASE-1 DOMAIN-CONTAINING PROTEIN"/>
    <property type="match status" value="1"/>
</dbReference>
<gene>
    <name evidence="2" type="ORF">SAMN03159343_0199</name>
</gene>
<sequence>MERTVPVADGVELWVEERGDPAAPAVLLVMGAASSGLVWPDALVDRLARTHRVVRYDHRDTGRSTRGTTYALRDLATDAVGVLDGLAIDRAHVVGMSMGGLLTQLLLLDHPDRLRSATLFCTGPLGGAAGDPAPPPSDELLAFWATMAEPRDDAAELAWRAEHWRRLNGDQLDVDPGEWVALEQRVAAHSGGLLPATPHAVADQGGLARGAELAAVDVPVLVVEAPADPAYPPPNAQRLADAFGDARLVRIPGMGHALPPAVLGPLADAVEGFLAGAGGGDRG</sequence>
<dbReference type="EMBL" id="FMUH01000001">
    <property type="protein sequence ID" value="SCX37783.1"/>
    <property type="molecule type" value="Genomic_DNA"/>
</dbReference>
<evidence type="ECO:0000313" key="3">
    <source>
        <dbReference type="Proteomes" id="UP000198981"/>
    </source>
</evidence>
<dbReference type="Gene3D" id="3.40.50.1820">
    <property type="entry name" value="alpha/beta hydrolase"/>
    <property type="match status" value="1"/>
</dbReference>
<accession>A0A1G4X989</accession>
<evidence type="ECO:0000259" key="1">
    <source>
        <dbReference type="Pfam" id="PF00561"/>
    </source>
</evidence>
<dbReference type="STRING" id="1960309.SAMN03159343_0199"/>
<dbReference type="GO" id="GO:0004806">
    <property type="term" value="F:triacylglycerol lipase activity"/>
    <property type="evidence" value="ECO:0007669"/>
    <property type="project" value="TreeGrafter"/>
</dbReference>
<dbReference type="AlphaFoldDB" id="A0A1G4X989"/>
<feature type="domain" description="AB hydrolase-1" evidence="1">
    <location>
        <begin position="24"/>
        <end position="257"/>
    </location>
</feature>
<dbReference type="OrthoDB" id="8957634at2"/>
<dbReference type="InterPro" id="IPR050471">
    <property type="entry name" value="AB_hydrolase"/>
</dbReference>
<proteinExistence type="predicted"/>
<dbReference type="SUPFAM" id="SSF53474">
    <property type="entry name" value="alpha/beta-Hydrolases"/>
    <property type="match status" value="1"/>
</dbReference>
<dbReference type="Proteomes" id="UP000198981">
    <property type="component" value="Unassembled WGS sequence"/>
</dbReference>
<dbReference type="RefSeq" id="WP_092798852.1">
    <property type="nucleotide sequence ID" value="NZ_FMUH01000001.1"/>
</dbReference>
<dbReference type="GO" id="GO:0046503">
    <property type="term" value="P:glycerolipid catabolic process"/>
    <property type="evidence" value="ECO:0007669"/>
    <property type="project" value="TreeGrafter"/>
</dbReference>
<dbReference type="InterPro" id="IPR029058">
    <property type="entry name" value="AB_hydrolase_fold"/>
</dbReference>
<organism evidence="2 3">
    <name type="scientific">Klenkia marina</name>
    <dbReference type="NCBI Taxonomy" id="1960309"/>
    <lineage>
        <taxon>Bacteria</taxon>
        <taxon>Bacillati</taxon>
        <taxon>Actinomycetota</taxon>
        <taxon>Actinomycetes</taxon>
        <taxon>Geodermatophilales</taxon>
        <taxon>Geodermatophilaceae</taxon>
        <taxon>Klenkia</taxon>
    </lineage>
</organism>
<evidence type="ECO:0000313" key="2">
    <source>
        <dbReference type="EMBL" id="SCX37783.1"/>
    </source>
</evidence>